<evidence type="ECO:0000313" key="3">
    <source>
        <dbReference type="Proteomes" id="UP001279553"/>
    </source>
</evidence>
<dbReference type="InterPro" id="IPR050662">
    <property type="entry name" value="Sec-metab_biosynth-thioest"/>
</dbReference>
<dbReference type="PANTHER" id="PTHR23131:SF0">
    <property type="entry name" value="ENDORIBONUCLEASE LACTB2"/>
    <property type="match status" value="1"/>
</dbReference>
<dbReference type="PANTHER" id="PTHR23131">
    <property type="entry name" value="ENDORIBONUCLEASE LACTB2"/>
    <property type="match status" value="1"/>
</dbReference>
<protein>
    <submittedName>
        <fullName evidence="2">MBL fold metallo-hydrolase</fullName>
    </submittedName>
</protein>
<evidence type="ECO:0000259" key="1">
    <source>
        <dbReference type="SMART" id="SM00849"/>
    </source>
</evidence>
<dbReference type="Pfam" id="PF00753">
    <property type="entry name" value="Lactamase_B"/>
    <property type="match status" value="1"/>
</dbReference>
<evidence type="ECO:0000313" key="2">
    <source>
        <dbReference type="EMBL" id="MDX5932292.1"/>
    </source>
</evidence>
<dbReference type="SMART" id="SM00849">
    <property type="entry name" value="Lactamase_B"/>
    <property type="match status" value="1"/>
</dbReference>
<comment type="caution">
    <text evidence="2">The sequence shown here is derived from an EMBL/GenBank/DDBJ whole genome shotgun (WGS) entry which is preliminary data.</text>
</comment>
<organism evidence="2 3">
    <name type="scientific">Acidiphilium acidophilum</name>
    <name type="common">Thiobacillus acidophilus</name>
    <dbReference type="NCBI Taxonomy" id="76588"/>
    <lineage>
        <taxon>Bacteria</taxon>
        <taxon>Pseudomonadati</taxon>
        <taxon>Pseudomonadota</taxon>
        <taxon>Alphaproteobacteria</taxon>
        <taxon>Acetobacterales</taxon>
        <taxon>Acidocellaceae</taxon>
        <taxon>Acidiphilium</taxon>
    </lineage>
</organism>
<dbReference type="Proteomes" id="UP001279553">
    <property type="component" value="Unassembled WGS sequence"/>
</dbReference>
<reference evidence="2 3" key="1">
    <citation type="submission" date="2023-11" db="EMBL/GenBank/DDBJ databases">
        <title>MicrobeMod: A computational toolkit for identifying prokaryotic methylation and restriction-modification with nanopore sequencing.</title>
        <authorList>
            <person name="Crits-Christoph A."/>
            <person name="Kang S.C."/>
            <person name="Lee H."/>
            <person name="Ostrov N."/>
        </authorList>
    </citation>
    <scope>NUCLEOTIDE SEQUENCE [LARGE SCALE GENOMIC DNA]</scope>
    <source>
        <strain evidence="2 3">DSMZ 700</strain>
    </source>
</reference>
<dbReference type="InterPro" id="IPR041516">
    <property type="entry name" value="LACTB2_WH"/>
</dbReference>
<dbReference type="EMBL" id="JAWXYB010000018">
    <property type="protein sequence ID" value="MDX5932292.1"/>
    <property type="molecule type" value="Genomic_DNA"/>
</dbReference>
<keyword evidence="3" id="KW-1185">Reference proteome</keyword>
<dbReference type="InterPro" id="IPR001279">
    <property type="entry name" value="Metallo-B-lactamas"/>
</dbReference>
<dbReference type="Gene3D" id="3.60.15.10">
    <property type="entry name" value="Ribonuclease Z/Hydroxyacylglutathione hydrolase-like"/>
    <property type="match status" value="1"/>
</dbReference>
<gene>
    <name evidence="2" type="ORF">SIL87_16160</name>
</gene>
<dbReference type="Gene3D" id="1.10.10.10">
    <property type="entry name" value="Winged helix-like DNA-binding domain superfamily/Winged helix DNA-binding domain"/>
    <property type="match status" value="1"/>
</dbReference>
<accession>A0AAW9DWA4</accession>
<dbReference type="Pfam" id="PF17778">
    <property type="entry name" value="WHD_BLACT"/>
    <property type="match status" value="1"/>
</dbReference>
<sequence length="272" mass="29572">MGFLTEAEPERGVAQQILPGIRRLVARNPGIMTYHGTNTYLIDGDDGLTVLDPGPDDPAHIRDLLNAAGNVPITRIVLSHTHHDHLGALAGLKAATGAPSYGFQRPATRSFTPDHKLADGDSIAGLVAVHTPGHASDHLAFAYRDFLFSADHVMSWSSSIVNPPDGDMQAYYASLHRLLDRNDTAYLPGHGPLLPNPRALVAEMLAHRRKREETILAAVQNAPTTVAELAHHLYAKQDPMLKIAAERNVLAHLIKLRAEGIVIEHANIWQAI</sequence>
<dbReference type="InterPro" id="IPR036388">
    <property type="entry name" value="WH-like_DNA-bd_sf"/>
</dbReference>
<dbReference type="SUPFAM" id="SSF56281">
    <property type="entry name" value="Metallo-hydrolase/oxidoreductase"/>
    <property type="match status" value="1"/>
</dbReference>
<dbReference type="CDD" id="cd16278">
    <property type="entry name" value="metallo-hydrolase-like_MBL-fold"/>
    <property type="match status" value="1"/>
</dbReference>
<dbReference type="AlphaFoldDB" id="A0AAW9DWA4"/>
<name>A0AAW9DWA4_ACIAO</name>
<feature type="domain" description="Metallo-beta-lactamase" evidence="1">
    <location>
        <begin position="36"/>
        <end position="190"/>
    </location>
</feature>
<dbReference type="InterPro" id="IPR036866">
    <property type="entry name" value="RibonucZ/Hydroxyglut_hydro"/>
</dbReference>
<proteinExistence type="predicted"/>
<dbReference type="RefSeq" id="WP_319615139.1">
    <property type="nucleotide sequence ID" value="NZ_JAWXYB010000018.1"/>
</dbReference>